<evidence type="ECO:0000256" key="3">
    <source>
        <dbReference type="ARBA" id="ARBA00023125"/>
    </source>
</evidence>
<feature type="compositionally biased region" description="Basic and acidic residues" evidence="6">
    <location>
        <begin position="1406"/>
        <end position="1426"/>
    </location>
</feature>
<evidence type="ECO:0000313" key="8">
    <source>
        <dbReference type="Proteomes" id="UP000515145"/>
    </source>
</evidence>
<feature type="compositionally biased region" description="Basic and acidic residues" evidence="6">
    <location>
        <begin position="2152"/>
        <end position="2163"/>
    </location>
</feature>
<dbReference type="PROSITE" id="PS50138">
    <property type="entry name" value="BRCA2_REPEAT"/>
    <property type="match status" value="15"/>
</dbReference>
<feature type="region of interest" description="Disordered" evidence="6">
    <location>
        <begin position="1733"/>
        <end position="1752"/>
    </location>
</feature>
<accession>A0A6P7JJZ1</accession>
<name>A0A6P7JJZ1_9TELE</name>
<dbReference type="CDD" id="cd04493">
    <property type="entry name" value="BRCA2DBD_OB1"/>
    <property type="match status" value="1"/>
</dbReference>
<dbReference type="Pfam" id="PF00634">
    <property type="entry name" value="BRCA2"/>
    <property type="match status" value="12"/>
</dbReference>
<evidence type="ECO:0000256" key="6">
    <source>
        <dbReference type="SAM" id="MobiDB-lite"/>
    </source>
</evidence>
<dbReference type="InterPro" id="IPR012340">
    <property type="entry name" value="NA-bd_OB-fold"/>
</dbReference>
<dbReference type="Gene3D" id="6.10.70.10">
    <property type="match status" value="1"/>
</dbReference>
<dbReference type="GO" id="GO:0005634">
    <property type="term" value="C:nucleus"/>
    <property type="evidence" value="ECO:0007669"/>
    <property type="project" value="TreeGrafter"/>
</dbReference>
<dbReference type="SUPFAM" id="SSF81872">
    <property type="entry name" value="BRCA2 helical domain"/>
    <property type="match status" value="1"/>
</dbReference>
<keyword evidence="3" id="KW-0238">DNA-binding</keyword>
<dbReference type="InterPro" id="IPR015205">
    <property type="entry name" value="Tower_dom"/>
</dbReference>
<feature type="region of interest" description="Disordered" evidence="6">
    <location>
        <begin position="313"/>
        <end position="353"/>
    </location>
</feature>
<feature type="compositionally biased region" description="Polar residues" evidence="6">
    <location>
        <begin position="2135"/>
        <end position="2150"/>
    </location>
</feature>
<feature type="region of interest" description="Disordered" evidence="6">
    <location>
        <begin position="1765"/>
        <end position="1787"/>
    </location>
</feature>
<feature type="compositionally biased region" description="Basic and acidic residues" evidence="6">
    <location>
        <begin position="911"/>
        <end position="930"/>
    </location>
</feature>
<evidence type="ECO:0000256" key="4">
    <source>
        <dbReference type="ARBA" id="ARBA00023172"/>
    </source>
</evidence>
<dbReference type="InterPro" id="IPR055077">
    <property type="entry name" value="BRCA2_TR2"/>
</dbReference>
<feature type="region of interest" description="Disordered" evidence="6">
    <location>
        <begin position="828"/>
        <end position="863"/>
    </location>
</feature>
<evidence type="ECO:0000256" key="5">
    <source>
        <dbReference type="ARBA" id="ARBA00023204"/>
    </source>
</evidence>
<dbReference type="SUPFAM" id="SSF50249">
    <property type="entry name" value="Nucleic acid-binding proteins"/>
    <property type="match status" value="3"/>
</dbReference>
<dbReference type="PANTHER" id="PTHR11289">
    <property type="entry name" value="BREAST CANCER TYPE 2 SUSCEPTIBILITY PROTEIN BRCA2"/>
    <property type="match status" value="1"/>
</dbReference>
<evidence type="ECO:0000259" key="7">
    <source>
        <dbReference type="SMART" id="SM01341"/>
    </source>
</evidence>
<feature type="region of interest" description="Disordered" evidence="6">
    <location>
        <begin position="3175"/>
        <end position="3209"/>
    </location>
</feature>
<gene>
    <name evidence="9" type="primary">brca2</name>
</gene>
<evidence type="ECO:0000313" key="9">
    <source>
        <dbReference type="RefSeq" id="XP_028275921.1"/>
    </source>
</evidence>
<dbReference type="GO" id="GO:0006355">
    <property type="term" value="P:regulation of DNA-templated transcription"/>
    <property type="evidence" value="ECO:0007669"/>
    <property type="project" value="TreeGrafter"/>
</dbReference>
<feature type="region of interest" description="Disordered" evidence="6">
    <location>
        <begin position="3087"/>
        <end position="3148"/>
    </location>
</feature>
<dbReference type="InterPro" id="IPR015187">
    <property type="entry name" value="BRCA2_OB_1"/>
</dbReference>
<dbReference type="InterPro" id="IPR015525">
    <property type="entry name" value="BRCA2"/>
</dbReference>
<feature type="compositionally biased region" description="Basic and acidic residues" evidence="6">
    <location>
        <begin position="852"/>
        <end position="863"/>
    </location>
</feature>
<keyword evidence="1" id="KW-0677">Repeat</keyword>
<dbReference type="RefSeq" id="XP_028275921.1">
    <property type="nucleotide sequence ID" value="XM_028420120.1"/>
</dbReference>
<dbReference type="GO" id="GO:0000724">
    <property type="term" value="P:double-strand break repair via homologous recombination"/>
    <property type="evidence" value="ECO:0007669"/>
    <property type="project" value="InterPro"/>
</dbReference>
<feature type="region of interest" description="Disordered" evidence="6">
    <location>
        <begin position="403"/>
        <end position="429"/>
    </location>
</feature>
<dbReference type="SMART" id="SM01341">
    <property type="entry name" value="Tower"/>
    <property type="match status" value="1"/>
</dbReference>
<dbReference type="InterPro" id="IPR015188">
    <property type="entry name" value="BRCA2_OB_3"/>
</dbReference>
<dbReference type="InParanoid" id="A0A6P7JJZ1"/>
<sequence>MELASKNLYEAFKTEILKELGPLDPNWFEVLTAQVSAKDGNGSDQEDLCANQEGYFKAPLDRTATESQLFSTPKVFRHSRVVSPETEGEQSFTADQEKGKLPWTPTQSPCWMSKQGAPVDKHGGIQPQIQNAFDPVHTPRKSTGSYAQQISESLGAQVDSDISWTSSFNTPPPPLPSTLILSKTDASPCPDSLTTEKDIVFVRKLFPSLSNGSKVGATQPKDEHSAYRGTVSPEAHKSLQTPSNQSEDGWQQKLPDAIEDGEIRTTVASVLKGAENVLSIFFANSSSTLRKVKPDRIKRRQIIQTNERCLGSPAISATNASPSTKAKATDQEPGRCPPSTPEKTAVSQWSPLKSSETPPYIVDNILTKQVKNCDSAFNNLIRPRVIITDSGFIRKKRKFRYTVGKPQSQEKEAPSQKIDSSQQLSHSGQDVTQLLKVSEEKHCFSIRKTMSEKLEEHPTGEVLPASVQAKVQDLDMSQLCRDFAQDFSQMPESGKLSKSLEDAQKFFSPSVCLSAMKQAKQKAGQVNLHHDYEGVRSRRPVSATNPNYSITEGTAGDSGFQSAIADIALTTSSSFVLPCSDNTGQGQQCTGFKVDNYQTTPSTTNGNEKAHLDAGAETKLPCGQEIQILPIQSTSTKLASSDNRMCIQQNGQIHSSLPEKTAVTSTSVQSEIERTFSNQQTPGDHSTKCNTITSNGSVKHATPYSYQLPPRSGSQGEASCQLTASQKADVTELCTLLEEADSQFEFTQHKHVKQQVVVASPQKADRDIDPDFLTGIDFDDSFSSDAEKHMAEKTSISNDKRTTNNTIETTDISFSSAVIKENPYAGGAVSSTEHTFEGSRCLVPAEHKRQHRAESSETSKMEDKNPLTLGVAFKTAGGNVLRISETCLNKARALFADFEGNPTDQKQPDNQNHDPEVKPEQKQALDPDADNKTLQYTLRNDTNNGEKIQGCTNVNESTKSFKNSRMDVTRCQGDFHMASGKGIFVSGKNMQQAEAFFKDCDGISVEHKRSIQAVAECVDHKKKLSKPNVNGLAKFKNVNAGLITYHPTESHPEDVEMNSVDSKASLAVNNAGAHCGNPFSTSKPFSSPLGTTSKSIDSSAINELSSADGFCTASGKKVSVSAGAMKRAECLFNEIQTPEDSNKQQNLQGDALGAGQQLHMQKQVLPPVNVGFQTASGKGVLISSAALKKAKSLLSECEETEDKICVKPPHIKIPIVGQPLGNGGFQTASGKGVAISSEALKKAKSLLSECGEMEDKISVTLPGSGPPHRSDGFVAASGKPVDLSAEALQKAKAVFSDIDFSVEMPHDSHTRKGGQTQNVNERHCGFTTAGGARVHVSEKKLLKAKHLLKESDDSTREMQELEAFFKDCDMEVNSGMEVKPVSRRISNKKHLSKVKLDEKVADNLSTEHKNGITEDTNKLVKQKEDSVPSQNSGFQTASGKGVTVSSAALKKAQILLNECEEAKDKTSVKPSYFKSPAPGPSPRNSRFQTASGGGVSVSSEALKKAKTLLSECEEATSNIPPLGPPPQKGGFQTASGKGVVISPEALKKAKSLLSDCQETEDKICVKPPHIKITAPGPPPYNGGFQTASGKGVAISPEALKKAKSLLSECDDMKDKISVTLPGSGPPPRNGGFRAASGKPVDLSAEALQKAKALFSDVVSIEMPGVSHPGRSGKIHCGFTTAGGAKVHVSEKSLMKAKHLLKESDDSVPTKETQEIEAFLTDCDMDDGLLRNPTSIGPANRSSSKKKCMSDQRGTVHIHDELGDKCSEKRKGTFPPQNSGFQTASGRGVTVSSAALKKAKFLLSECEDMVDKGCVKSSHFKSPAPDPPPRNAGFQTASGKGVSISSEALKKAKTLLSDCEGGELSLTLPNSKITAPGPPPRNGWKGLTISSEAVKKAKFLLTECDDVRDKVCDTLSDSGPPPRMGGFRAASGKPLELSSDALQKANVLFSDISLSADIPADTGTERRANPHEHTEKVHSSFTPAGGGKVHVSDKRLNSDSENVHGSNELDQLKVNDVKRTTANDKDIPANGGTCLQEPVLVNNPVESGSIRDEAAEQIFPSGASSLHDSCGHEGNQTGSNTEPESMRRDESSVLHFHSLNLTGCTETQQRFLAQEALDCTKALLEDEAGQSLSMTLESMPLQKNSKFTNNPLEEGKGRGKRSVEDADTNGQPPLKRRLLDRFNRAVDGSRGSTLQPMKSCPNGVMKDRGVFMYSAALHPNTTKPHRDGNTFVETRLQKTTLRQCSNPGDNGPAHSRMPAFVHPFIKNTKAEKSTVLENNIRTPSVFVPPFKKQRTTVQESSSKPQEEENKHYHRSVTPPNSNTYVPPTKKIQGADVTLADTASDNTVNTESLPAGHVSFSSSAEVSHVEDTFSTSQDIYLENTELARDMQDMRIRKKKRQTIRPQPGSLFLTKTSGLARILLKIAVNGKPPARYTQKQLYEYGVHKHVSQITSETAESFHFSLQQFIKRETFADGGGIQLADGGWLIPKNNGTAGKEEFYRALCDTPGVDPKLISEAWVYNHYRWIVWKQASIEKSFPETMGSLCLTPEQVLRQLKYRYDVEVDHSRRPALRKIMEKDDTAAKTLVLCVCGVVFEGHFPNRQSVTKTPQAADAKVESPCAVVWLTDGWYAIKAQLDEPLTAMLHKGRLAVGGKLIIHGAQLVGSQDACSPLEAPESLMLKICANSSRPARWDAKLGFHRDPRPFLLPVSSLFSNGGPVGCVDVVVLRSYPIQWMERKPDGGVVFRSVRAEEKEARRYNNHKQKAMETLFAKIQAEFEKEKGNVKSQKRRRTMSHQDISSLQDGEELYEAVGDDLAYIETYLSEQQLETLHAYRRFLMEKKQAELQDRYRRAVEAEDNDMSCPKRDVTPVWRLCVSDCVNQHCSVYQLNFWRPSSDLQSLLKEGCRYKVYNLTTSDGKKRSSTETVQLTGTKKTQFQELQASKEWLAARFQPRVSTNFKNLQNPEFQPLCGEVDLSGYVVSLIDGQDSSPAFYLVDGELNFVKVRCFSSLSQSGLEDVVKPRVLLALSNLQLRGQSMFPTPVLYAGDLTVFSTNPKEIHLQESLSQLKNLIQRHHNFFSTAEEKLSHLVKSDHPSSVSSPALQPQTTVSTTTEQRATSQKPVGNLGFSTPVSKNPPATSSSTEKDPRSLKRRKALAYLSRIPSPPPLSCLGSVTSPSVKKTFNPPRKSGTPSTLKTVCTPAPKPSHSLGEDEWVNDEELAMIDTQALLGGDSLSIKD</sequence>
<keyword evidence="4" id="KW-0233">DNA recombination</keyword>
<dbReference type="Pfam" id="PF21318">
    <property type="entry name" value="BRCA2DBD_OB2"/>
    <property type="match status" value="1"/>
</dbReference>
<dbReference type="Gene3D" id="2.40.50.140">
    <property type="entry name" value="Nucleic acid-binding proteins"/>
    <property type="match status" value="3"/>
</dbReference>
<dbReference type="GeneID" id="114445160"/>
<dbReference type="Pfam" id="PF22687">
    <property type="entry name" value="BRCA2_TR2"/>
    <property type="match status" value="1"/>
</dbReference>
<dbReference type="Pfam" id="PF09121">
    <property type="entry name" value="Tower"/>
    <property type="match status" value="1"/>
</dbReference>
<dbReference type="InterPro" id="IPR048262">
    <property type="entry name" value="BRCA2_OB_2_dom"/>
</dbReference>
<feature type="compositionally biased region" description="Polar residues" evidence="6">
    <location>
        <begin position="341"/>
        <end position="353"/>
    </location>
</feature>
<feature type="compositionally biased region" description="Basic and acidic residues" evidence="6">
    <location>
        <begin position="1962"/>
        <end position="1977"/>
    </location>
</feature>
<dbReference type="OrthoDB" id="21095at2759"/>
<feature type="compositionally biased region" description="Polar residues" evidence="6">
    <location>
        <begin position="1427"/>
        <end position="1442"/>
    </location>
</feature>
<protein>
    <submittedName>
        <fullName evidence="9">Breast cancer type 2 susceptibility protein</fullName>
    </submittedName>
</protein>
<feature type="region of interest" description="Disordered" evidence="6">
    <location>
        <begin position="1962"/>
        <end position="1988"/>
    </location>
</feature>
<feature type="compositionally biased region" description="Polar residues" evidence="6">
    <location>
        <begin position="3092"/>
        <end position="3139"/>
    </location>
</feature>
<feature type="region of interest" description="Disordered" evidence="6">
    <location>
        <begin position="1466"/>
        <end position="1498"/>
    </location>
</feature>
<dbReference type="Pfam" id="PF09169">
    <property type="entry name" value="BRCA-2_helical"/>
    <property type="match status" value="1"/>
</dbReference>
<feature type="compositionally biased region" description="Polar residues" evidence="6">
    <location>
        <begin position="2073"/>
        <end position="2082"/>
    </location>
</feature>
<feature type="region of interest" description="Disordered" evidence="6">
    <location>
        <begin position="2135"/>
        <end position="2173"/>
    </location>
</feature>
<evidence type="ECO:0000256" key="1">
    <source>
        <dbReference type="ARBA" id="ARBA00022737"/>
    </source>
</evidence>
<dbReference type="CDD" id="cd04495">
    <property type="entry name" value="BRCA2DBD_OB3"/>
    <property type="match status" value="1"/>
</dbReference>
<keyword evidence="2" id="KW-0227">DNA damage</keyword>
<proteinExistence type="predicted"/>
<keyword evidence="5" id="KW-0234">DNA repair</keyword>
<dbReference type="Pfam" id="PF09103">
    <property type="entry name" value="BRCA-2_OB1"/>
    <property type="match status" value="1"/>
</dbReference>
<evidence type="ECO:0000256" key="2">
    <source>
        <dbReference type="ARBA" id="ARBA00022763"/>
    </source>
</evidence>
<feature type="region of interest" description="Disordered" evidence="6">
    <location>
        <begin position="81"/>
        <end position="103"/>
    </location>
</feature>
<dbReference type="InterPro" id="IPR002093">
    <property type="entry name" value="BRCA2_repeat"/>
</dbReference>
<feature type="compositionally biased region" description="Polar residues" evidence="6">
    <location>
        <begin position="417"/>
        <end position="429"/>
    </location>
</feature>
<feature type="region of interest" description="Disordered" evidence="6">
    <location>
        <begin position="899"/>
        <end position="930"/>
    </location>
</feature>
<feature type="region of interest" description="Disordered" evidence="6">
    <location>
        <begin position="1406"/>
        <end position="1442"/>
    </location>
</feature>
<feature type="domain" description="Tower" evidence="7">
    <location>
        <begin position="2733"/>
        <end position="2774"/>
    </location>
</feature>
<feature type="compositionally biased region" description="Polar residues" evidence="6">
    <location>
        <begin position="315"/>
        <end position="326"/>
    </location>
</feature>
<organism evidence="8 9">
    <name type="scientific">Parambassis ranga</name>
    <name type="common">Indian glassy fish</name>
    <dbReference type="NCBI Taxonomy" id="210632"/>
    <lineage>
        <taxon>Eukaryota</taxon>
        <taxon>Metazoa</taxon>
        <taxon>Chordata</taxon>
        <taxon>Craniata</taxon>
        <taxon>Vertebrata</taxon>
        <taxon>Euteleostomi</taxon>
        <taxon>Actinopterygii</taxon>
        <taxon>Neopterygii</taxon>
        <taxon>Teleostei</taxon>
        <taxon>Neoteleostei</taxon>
        <taxon>Acanthomorphata</taxon>
        <taxon>Ovalentaria</taxon>
        <taxon>Ambassidae</taxon>
        <taxon>Parambassis</taxon>
    </lineage>
</organism>
<dbReference type="InterPro" id="IPR036315">
    <property type="entry name" value="BRCA2_hlx_sf"/>
</dbReference>
<dbReference type="Pfam" id="PF09104">
    <property type="entry name" value="BRCA-2_OB3"/>
    <property type="match status" value="1"/>
</dbReference>
<dbReference type="InterPro" id="IPR015252">
    <property type="entry name" value="BRCA2_hlx"/>
</dbReference>
<dbReference type="Proteomes" id="UP000515145">
    <property type="component" value="Chromosome 13"/>
</dbReference>
<dbReference type="GO" id="GO:0003677">
    <property type="term" value="F:DNA binding"/>
    <property type="evidence" value="ECO:0007669"/>
    <property type="project" value="UniProtKB-KW"/>
</dbReference>
<dbReference type="PIRSF" id="PIRSF002397">
    <property type="entry name" value="BRCA2"/>
    <property type="match status" value="1"/>
</dbReference>
<feature type="region of interest" description="Disordered" evidence="6">
    <location>
        <begin position="2289"/>
        <end position="2327"/>
    </location>
</feature>
<dbReference type="CDD" id="cd04494">
    <property type="entry name" value="BRCA2DBD_OB2"/>
    <property type="match status" value="1"/>
</dbReference>
<reference evidence="9" key="1">
    <citation type="submission" date="2025-08" db="UniProtKB">
        <authorList>
            <consortium name="RefSeq"/>
        </authorList>
    </citation>
    <scope>IDENTIFICATION</scope>
</reference>
<feature type="compositionally biased region" description="Polar residues" evidence="6">
    <location>
        <begin position="1774"/>
        <end position="1787"/>
    </location>
</feature>
<dbReference type="CTD" id="675"/>
<keyword evidence="8" id="KW-1185">Reference proteome</keyword>
<feature type="region of interest" description="Disordered" evidence="6">
    <location>
        <begin position="2061"/>
        <end position="2090"/>
    </location>
</feature>
<feature type="region of interest" description="Disordered" evidence="6">
    <location>
        <begin position="1816"/>
        <end position="1839"/>
    </location>
</feature>
<dbReference type="PANTHER" id="PTHR11289:SF0">
    <property type="entry name" value="BREAST CANCER TYPE 2 SUSCEPTIBILITY PROTEIN"/>
    <property type="match status" value="1"/>
</dbReference>
<dbReference type="SUPFAM" id="SSF81878">
    <property type="entry name" value="BRCA2 tower domain"/>
    <property type="match status" value="1"/>
</dbReference>